<gene>
    <name evidence="7" type="ORF">R9Z33_05705</name>
</gene>
<dbReference type="Gene3D" id="3.30.565.10">
    <property type="entry name" value="Histidine kinase-like ATPase, C-terminal domain"/>
    <property type="match status" value="1"/>
</dbReference>
<dbReference type="InterPro" id="IPR003594">
    <property type="entry name" value="HATPase_dom"/>
</dbReference>
<feature type="transmembrane region" description="Helical" evidence="4">
    <location>
        <begin position="277"/>
        <end position="299"/>
    </location>
</feature>
<dbReference type="InterPro" id="IPR050482">
    <property type="entry name" value="Sensor_HK_TwoCompSys"/>
</dbReference>
<sequence>MERGAAATRRGLFSPAGIMLAATAFSTLCVALVLAAALSQPWLGLTLAAEAPGGGVRIAAMAPDGPAARAGLQPGQRLAAIGQGGGMPLRAEDLMEEPDAHETYAAYRDFMARQSRMAALLAAPEVILHVAPPGTAAAEPRPVRPGERPLGALPLVFWVQVASAIGCLTIGAWVWSLRRGDLGAWLFALSGLGLFASALAAAVYSTRELALDGAVFRPLSAVNHFGAYLFGVAMIALFLTYPRQLVRPLALLLVPGLFVPLYLANITHLVGTPALGIHMPVATMMLGIILLVLLQWVLARRDPVARAALRWMGLSVVLGAGAFVAAIAVPPLLGREPALSQGYALAFFGIVYAGIALGIRRYRLFDLGTWSFRILFYGAGLLLMVALDAALITLLNLEQAPAFGLALLAVGFLYLPLRDALARRLLGRRQPEHHEIFAAAMDVAFAPTATGRAERWRGLLVRLFDPLEMEPLPDGPPVPEASPDGVEMTLPALADAPPLRLRFPFRGRGLFGPLQLGLVRQLAVLIAEAARSRDAYERGVAEERRRIARDLHDDVGARLLTGLSGAPTETRPLLQAALTDIRAIVSGLSGERATFDQVLAEMRHEAARRCEAAGVTLDWPLGAMMETAPLEYREAKALTSAMREIVSNMLRHAAAGRFSVRAALEEGVVTLRAADDGVGFAEPAPGGGFGLANMRQRVTELGGSLAIESGPRGTSTTIRLPLPAAVAAPLPAPPAAP</sequence>
<protein>
    <submittedName>
        <fullName evidence="7">Sensor histidine kinase</fullName>
    </submittedName>
</protein>
<dbReference type="InterPro" id="IPR001478">
    <property type="entry name" value="PDZ"/>
</dbReference>
<dbReference type="PANTHER" id="PTHR24421">
    <property type="entry name" value="NITRATE/NITRITE SENSOR PROTEIN NARX-RELATED"/>
    <property type="match status" value="1"/>
</dbReference>
<dbReference type="Gene3D" id="2.30.42.10">
    <property type="match status" value="1"/>
</dbReference>
<feature type="domain" description="Histidine kinase" evidence="6">
    <location>
        <begin position="546"/>
        <end position="724"/>
    </location>
</feature>
<proteinExistence type="predicted"/>
<feature type="transmembrane region" description="Helical" evidence="4">
    <location>
        <begin position="182"/>
        <end position="205"/>
    </location>
</feature>
<dbReference type="InterPro" id="IPR005467">
    <property type="entry name" value="His_kinase_dom"/>
</dbReference>
<dbReference type="SUPFAM" id="SSF55874">
    <property type="entry name" value="ATPase domain of HSP90 chaperone/DNA topoisomerase II/histidine kinase"/>
    <property type="match status" value="1"/>
</dbReference>
<evidence type="ECO:0000259" key="6">
    <source>
        <dbReference type="PROSITE" id="PS50109"/>
    </source>
</evidence>
<feature type="transmembrane region" description="Helical" evidence="4">
    <location>
        <begin position="400"/>
        <end position="417"/>
    </location>
</feature>
<dbReference type="PROSITE" id="PS50109">
    <property type="entry name" value="HIS_KIN"/>
    <property type="match status" value="1"/>
</dbReference>
<evidence type="ECO:0000313" key="7">
    <source>
        <dbReference type="EMBL" id="WPB86365.1"/>
    </source>
</evidence>
<evidence type="ECO:0000256" key="2">
    <source>
        <dbReference type="ARBA" id="ARBA00022777"/>
    </source>
</evidence>
<dbReference type="InterPro" id="IPR036890">
    <property type="entry name" value="HATPase_C_sf"/>
</dbReference>
<evidence type="ECO:0000256" key="4">
    <source>
        <dbReference type="SAM" id="Phobius"/>
    </source>
</evidence>
<feature type="transmembrane region" description="Helical" evidence="4">
    <location>
        <begin position="311"/>
        <end position="330"/>
    </location>
</feature>
<dbReference type="InterPro" id="IPR036034">
    <property type="entry name" value="PDZ_sf"/>
</dbReference>
<dbReference type="SMART" id="SM00387">
    <property type="entry name" value="HATPase_c"/>
    <property type="match status" value="1"/>
</dbReference>
<keyword evidence="4" id="KW-0472">Membrane</keyword>
<dbReference type="EMBL" id="CP137852">
    <property type="protein sequence ID" value="WPB86365.1"/>
    <property type="molecule type" value="Genomic_DNA"/>
</dbReference>
<dbReference type="GO" id="GO:0016301">
    <property type="term" value="F:kinase activity"/>
    <property type="evidence" value="ECO:0007669"/>
    <property type="project" value="UniProtKB-KW"/>
</dbReference>
<feature type="transmembrane region" description="Helical" evidence="4">
    <location>
        <begin position="155"/>
        <end position="175"/>
    </location>
</feature>
<feature type="transmembrane region" description="Helical" evidence="4">
    <location>
        <begin position="12"/>
        <end position="38"/>
    </location>
</feature>
<dbReference type="SUPFAM" id="SSF50156">
    <property type="entry name" value="PDZ domain-like"/>
    <property type="match status" value="1"/>
</dbReference>
<keyword evidence="8" id="KW-1185">Reference proteome</keyword>
<reference evidence="7 8" key="1">
    <citation type="submission" date="2023-11" db="EMBL/GenBank/DDBJ databases">
        <title>Arctic aerobic anoxygenic photoheterotroph Sediminicoccus rosea KRV36 adapts its photosynthesis to long days of polar summer.</title>
        <authorList>
            <person name="Tomasch J."/>
            <person name="Kopejtka K."/>
            <person name="Bily T."/>
            <person name="Gardiner A.T."/>
            <person name="Gardian Z."/>
            <person name="Shivaramu S."/>
            <person name="Koblizek M."/>
            <person name="Engelhardt F."/>
            <person name="Kaftan D."/>
        </authorList>
    </citation>
    <scope>NUCLEOTIDE SEQUENCE [LARGE SCALE GENOMIC DNA]</scope>
    <source>
        <strain evidence="7 8">R-30</strain>
    </source>
</reference>
<feature type="transmembrane region" description="Helical" evidence="4">
    <location>
        <begin position="249"/>
        <end position="271"/>
    </location>
</feature>
<organism evidence="7 8">
    <name type="scientific">Sediminicoccus rosea</name>
    <dbReference type="NCBI Taxonomy" id="1225128"/>
    <lineage>
        <taxon>Bacteria</taxon>
        <taxon>Pseudomonadati</taxon>
        <taxon>Pseudomonadota</taxon>
        <taxon>Alphaproteobacteria</taxon>
        <taxon>Acetobacterales</taxon>
        <taxon>Roseomonadaceae</taxon>
        <taxon>Sediminicoccus</taxon>
    </lineage>
</organism>
<feature type="transmembrane region" description="Helical" evidence="4">
    <location>
        <begin position="225"/>
        <end position="242"/>
    </location>
</feature>
<keyword evidence="2 7" id="KW-0418">Kinase</keyword>
<feature type="transmembrane region" description="Helical" evidence="4">
    <location>
        <begin position="374"/>
        <end position="394"/>
    </location>
</feature>
<dbReference type="Pfam" id="PF02518">
    <property type="entry name" value="HATPase_c"/>
    <property type="match status" value="1"/>
</dbReference>
<dbReference type="Gene3D" id="1.20.5.1930">
    <property type="match status" value="1"/>
</dbReference>
<keyword evidence="4" id="KW-0812">Transmembrane</keyword>
<dbReference type="CDD" id="cd16917">
    <property type="entry name" value="HATPase_UhpB-NarQ-NarX-like"/>
    <property type="match status" value="1"/>
</dbReference>
<keyword evidence="4" id="KW-1133">Transmembrane helix</keyword>
<accession>A0ABZ0PMN9</accession>
<keyword evidence="3" id="KW-0902">Two-component regulatory system</keyword>
<keyword evidence="1" id="KW-0808">Transferase</keyword>
<evidence type="ECO:0000259" key="5">
    <source>
        <dbReference type="PROSITE" id="PS50106"/>
    </source>
</evidence>
<name>A0ABZ0PMN9_9PROT</name>
<evidence type="ECO:0000313" key="8">
    <source>
        <dbReference type="Proteomes" id="UP001305521"/>
    </source>
</evidence>
<feature type="domain" description="PDZ" evidence="5">
    <location>
        <begin position="31"/>
        <end position="81"/>
    </location>
</feature>
<dbReference type="PROSITE" id="PS50106">
    <property type="entry name" value="PDZ"/>
    <property type="match status" value="1"/>
</dbReference>
<feature type="transmembrane region" description="Helical" evidence="4">
    <location>
        <begin position="342"/>
        <end position="362"/>
    </location>
</feature>
<evidence type="ECO:0000256" key="3">
    <source>
        <dbReference type="ARBA" id="ARBA00023012"/>
    </source>
</evidence>
<dbReference type="Proteomes" id="UP001305521">
    <property type="component" value="Chromosome"/>
</dbReference>
<dbReference type="RefSeq" id="WP_318650337.1">
    <property type="nucleotide sequence ID" value="NZ_CP137852.1"/>
</dbReference>
<evidence type="ECO:0000256" key="1">
    <source>
        <dbReference type="ARBA" id="ARBA00022679"/>
    </source>
</evidence>